<feature type="non-terminal residue" evidence="4">
    <location>
        <position position="280"/>
    </location>
</feature>
<keyword evidence="3" id="KW-0472">Membrane</keyword>
<dbReference type="PANTHER" id="PTHR10686">
    <property type="entry name" value="FOLATE TRANSPORTER"/>
    <property type="match status" value="1"/>
</dbReference>
<comment type="similarity">
    <text evidence="1">Belongs to the reduced folate carrier (RFC) transporter (TC 2.A.48) family.</text>
</comment>
<evidence type="ECO:0000313" key="4">
    <source>
        <dbReference type="EMBL" id="GKT28015.1"/>
    </source>
</evidence>
<dbReference type="InterPro" id="IPR002666">
    <property type="entry name" value="Folate_carrier"/>
</dbReference>
<dbReference type="PANTHER" id="PTHR10686:SF18">
    <property type="entry name" value="IP11787P-RELATED"/>
    <property type="match status" value="1"/>
</dbReference>
<sequence length="280" mass="31036">MLRDYADGVAKNDDLAPFKPSETYMTPYLKQIFTDQQLDDIVFPCKTYGYTTALLILGIMSFIPSIDVFPVLMIAEIFNLIYRAIPLFPINSVTVASIMEFCNGVAGAGSVLYFGTIYSLCRSSSYTGATSITRGSLALGHCLSSGLAQVAALISPNIPYDLLFILSFLFEFLSLLILLFLPTPKAFVSILRRRYGYRTTAHEDDNLIDDDGSDADDAEDVESSYITTKKRDSKENLDREAYKHREFLKVVGKTPTTDKSKSKRGASEKSSVKKAQRSVA</sequence>
<feature type="compositionally biased region" description="Basic and acidic residues" evidence="2">
    <location>
        <begin position="256"/>
        <end position="271"/>
    </location>
</feature>
<dbReference type="SUPFAM" id="SSF103473">
    <property type="entry name" value="MFS general substrate transporter"/>
    <property type="match status" value="1"/>
</dbReference>
<feature type="transmembrane region" description="Helical" evidence="3">
    <location>
        <begin position="95"/>
        <end position="115"/>
    </location>
</feature>
<evidence type="ECO:0000256" key="1">
    <source>
        <dbReference type="ARBA" id="ARBA00005773"/>
    </source>
</evidence>
<evidence type="ECO:0000313" key="5">
    <source>
        <dbReference type="Proteomes" id="UP001057375"/>
    </source>
</evidence>
<feature type="compositionally biased region" description="Basic and acidic residues" evidence="2">
    <location>
        <begin position="229"/>
        <end position="248"/>
    </location>
</feature>
<feature type="transmembrane region" description="Helical" evidence="3">
    <location>
        <begin position="136"/>
        <end position="156"/>
    </location>
</feature>
<evidence type="ECO:0000256" key="3">
    <source>
        <dbReference type="SAM" id="Phobius"/>
    </source>
</evidence>
<dbReference type="EMBL" id="BQXS01000120">
    <property type="protein sequence ID" value="GKT28015.1"/>
    <property type="molecule type" value="Genomic_DNA"/>
</dbReference>
<reference evidence="4" key="1">
    <citation type="submission" date="2022-03" db="EMBL/GenBank/DDBJ databases">
        <title>Draft genome sequence of Aduncisulcus paluster, a free-living microaerophilic Fornicata.</title>
        <authorList>
            <person name="Yuyama I."/>
            <person name="Kume K."/>
            <person name="Tamura T."/>
            <person name="Inagaki Y."/>
            <person name="Hashimoto T."/>
        </authorList>
    </citation>
    <scope>NUCLEOTIDE SEQUENCE</scope>
    <source>
        <strain evidence="4">NY0171</strain>
    </source>
</reference>
<keyword evidence="3" id="KW-0812">Transmembrane</keyword>
<feature type="region of interest" description="Disordered" evidence="2">
    <location>
        <begin position="206"/>
        <end position="280"/>
    </location>
</feature>
<gene>
    <name evidence="4" type="ORF">ADUPG1_000358</name>
</gene>
<dbReference type="InterPro" id="IPR036259">
    <property type="entry name" value="MFS_trans_sf"/>
</dbReference>
<dbReference type="Pfam" id="PF01770">
    <property type="entry name" value="Folate_carrier"/>
    <property type="match status" value="1"/>
</dbReference>
<keyword evidence="3" id="KW-1133">Transmembrane helix</keyword>
<proteinExistence type="inferred from homology"/>
<name>A0ABQ5K654_9EUKA</name>
<accession>A0ABQ5K654</accession>
<keyword evidence="5" id="KW-1185">Reference proteome</keyword>
<dbReference type="Proteomes" id="UP001057375">
    <property type="component" value="Unassembled WGS sequence"/>
</dbReference>
<feature type="transmembrane region" description="Helical" evidence="3">
    <location>
        <begin position="162"/>
        <end position="183"/>
    </location>
</feature>
<feature type="compositionally biased region" description="Acidic residues" evidence="2">
    <location>
        <begin position="206"/>
        <end position="222"/>
    </location>
</feature>
<protein>
    <submittedName>
        <fullName evidence="4">Reduced folate carrier like protein</fullName>
    </submittedName>
</protein>
<comment type="caution">
    <text evidence="4">The sequence shown here is derived from an EMBL/GenBank/DDBJ whole genome shotgun (WGS) entry which is preliminary data.</text>
</comment>
<evidence type="ECO:0000256" key="2">
    <source>
        <dbReference type="SAM" id="MobiDB-lite"/>
    </source>
</evidence>
<organism evidence="4 5">
    <name type="scientific">Aduncisulcus paluster</name>
    <dbReference type="NCBI Taxonomy" id="2918883"/>
    <lineage>
        <taxon>Eukaryota</taxon>
        <taxon>Metamonada</taxon>
        <taxon>Carpediemonas-like organisms</taxon>
        <taxon>Aduncisulcus</taxon>
    </lineage>
</organism>
<feature type="transmembrane region" description="Helical" evidence="3">
    <location>
        <begin position="53"/>
        <end position="75"/>
    </location>
</feature>